<proteinExistence type="inferred from homology"/>
<reference evidence="6 7" key="1">
    <citation type="submission" date="2021-01" db="EMBL/GenBank/DDBJ databases">
        <title>FDA dAtabase for Regulatory Grade micrObial Sequences (FDA-ARGOS): Supporting development and validation of Infectious Disease Dx tests.</title>
        <authorList>
            <person name="Nelson B."/>
            <person name="Plummer A."/>
            <person name="Tallon L."/>
            <person name="Sadzewicz L."/>
            <person name="Zhao X."/>
            <person name="Boylan J."/>
            <person name="Ott S."/>
            <person name="Bowen H."/>
            <person name="Vavikolanu K."/>
            <person name="Mehta A."/>
            <person name="Aluvathingal J."/>
            <person name="Nadendla S."/>
            <person name="Myers T."/>
            <person name="Yan Y."/>
            <person name="Sichtig H."/>
        </authorList>
    </citation>
    <scope>NUCLEOTIDE SEQUENCE [LARGE SCALE GENOMIC DNA]</scope>
    <source>
        <strain evidence="6 7">FDAARGOS_1161</strain>
    </source>
</reference>
<evidence type="ECO:0000256" key="1">
    <source>
        <dbReference type="ARBA" id="ARBA00009986"/>
    </source>
</evidence>
<dbReference type="InterPro" id="IPR016163">
    <property type="entry name" value="Ald_DH_C"/>
</dbReference>
<sequence>MTVETKVTEFANYINGEWVPASNGETFDIVNPANGQIAAKAAKSSLIEVEQVVKSARETYESGVWSNKSVVERSQVLLRFAAKIQEHANEIIYLEGISSGGTIRKLAGADIMQLAMTLKDTADYALKYEFVEPLPVVDYVGASRSEIVREPLGVVAAITPWNFPLILAMWKIAPALAMGNSIIVKPATNTPLGTLKLAELAIEAGLPPGVFNVITGPGGVVGEALVTHPQVDKVAFTGSTEVGKKIMSLAAGTIKKVTLELGGKSPSIVLPDVDFETAIPGILFGVFFHSGQVCESGTRLLVHDSIYEEVVEKLAAASSKIKLGNPMDPATGMGPVVSKHQMETILSYIKSGLDEGARLVCGGKRASGENLDEGYFIEPTIFADVTNDMKIAQEEIFGPVLSVIKYSTEEEAIAIANDTIYGLAAGVWSKDITKANQIAGKLKAGTVWINDWHAFRNDAPFGGYKQSGTGRELGKRMFDEYTETKHIHTSLASEIGQRKSFGLIF</sequence>
<dbReference type="Gene3D" id="3.40.605.10">
    <property type="entry name" value="Aldehyde Dehydrogenase, Chain A, domain 1"/>
    <property type="match status" value="1"/>
</dbReference>
<dbReference type="InterPro" id="IPR015590">
    <property type="entry name" value="Aldehyde_DH_dom"/>
</dbReference>
<dbReference type="SUPFAM" id="SSF53720">
    <property type="entry name" value="ALDH-like"/>
    <property type="match status" value="1"/>
</dbReference>
<organism evidence="6 7">
    <name type="scientific">Peribacillus psychrosaccharolyticus</name>
    <name type="common">Bacillus psychrosaccharolyticus</name>
    <dbReference type="NCBI Taxonomy" id="1407"/>
    <lineage>
        <taxon>Bacteria</taxon>
        <taxon>Bacillati</taxon>
        <taxon>Bacillota</taxon>
        <taxon>Bacilli</taxon>
        <taxon>Bacillales</taxon>
        <taxon>Bacillaceae</taxon>
        <taxon>Peribacillus</taxon>
    </lineage>
</organism>
<dbReference type="Pfam" id="PF00171">
    <property type="entry name" value="Aldedh"/>
    <property type="match status" value="1"/>
</dbReference>
<dbReference type="PANTHER" id="PTHR11699">
    <property type="entry name" value="ALDEHYDE DEHYDROGENASE-RELATED"/>
    <property type="match status" value="1"/>
</dbReference>
<evidence type="ECO:0000256" key="4">
    <source>
        <dbReference type="RuleBase" id="RU003345"/>
    </source>
</evidence>
<dbReference type="KEGG" id="ppsr:I6J18_03980"/>
<dbReference type="InterPro" id="IPR029510">
    <property type="entry name" value="Ald_DH_CS_GLU"/>
</dbReference>
<dbReference type="InterPro" id="IPR016162">
    <property type="entry name" value="Ald_DH_N"/>
</dbReference>
<evidence type="ECO:0000313" key="6">
    <source>
        <dbReference type="EMBL" id="QQT01073.1"/>
    </source>
</evidence>
<feature type="active site" evidence="3">
    <location>
        <position position="260"/>
    </location>
</feature>
<evidence type="ECO:0000259" key="5">
    <source>
        <dbReference type="Pfam" id="PF00171"/>
    </source>
</evidence>
<evidence type="ECO:0000256" key="3">
    <source>
        <dbReference type="PROSITE-ProRule" id="PRU10007"/>
    </source>
</evidence>
<keyword evidence="7" id="KW-1185">Reference proteome</keyword>
<dbReference type="PROSITE" id="PS00687">
    <property type="entry name" value="ALDEHYDE_DEHYDR_GLU"/>
    <property type="match status" value="1"/>
</dbReference>
<comment type="similarity">
    <text evidence="1 4">Belongs to the aldehyde dehydrogenase family.</text>
</comment>
<evidence type="ECO:0000313" key="7">
    <source>
        <dbReference type="Proteomes" id="UP000595254"/>
    </source>
</evidence>
<dbReference type="InterPro" id="IPR016161">
    <property type="entry name" value="Ald_DH/histidinol_DH"/>
</dbReference>
<dbReference type="AlphaFoldDB" id="A0A974NNY4"/>
<dbReference type="FunFam" id="3.40.605.10:FF:000026">
    <property type="entry name" value="Aldehyde dehydrogenase, putative"/>
    <property type="match status" value="1"/>
</dbReference>
<gene>
    <name evidence="6" type="ORF">I6J18_03980</name>
</gene>
<dbReference type="Gene3D" id="3.40.309.10">
    <property type="entry name" value="Aldehyde Dehydrogenase, Chain A, domain 2"/>
    <property type="match status" value="1"/>
</dbReference>
<evidence type="ECO:0000256" key="2">
    <source>
        <dbReference type="ARBA" id="ARBA00023002"/>
    </source>
</evidence>
<dbReference type="FunFam" id="3.40.605.10:FF:000007">
    <property type="entry name" value="NAD/NADP-dependent betaine aldehyde dehydrogenase"/>
    <property type="match status" value="1"/>
</dbReference>
<keyword evidence="2 4" id="KW-0560">Oxidoreductase</keyword>
<dbReference type="EMBL" id="CP068053">
    <property type="protein sequence ID" value="QQT01073.1"/>
    <property type="molecule type" value="Genomic_DNA"/>
</dbReference>
<name>A0A974NNY4_PERPY</name>
<dbReference type="Proteomes" id="UP000595254">
    <property type="component" value="Chromosome"/>
</dbReference>
<dbReference type="RefSeq" id="WP_040375530.1">
    <property type="nucleotide sequence ID" value="NZ_CP068053.1"/>
</dbReference>
<accession>A0A974NNY4</accession>
<protein>
    <submittedName>
        <fullName evidence="6">Aldehyde dehydrogenase family protein</fullName>
    </submittedName>
</protein>
<dbReference type="FunFam" id="3.40.309.10:FF:000012">
    <property type="entry name" value="Betaine aldehyde dehydrogenase"/>
    <property type="match status" value="1"/>
</dbReference>
<dbReference type="GO" id="GO:0016620">
    <property type="term" value="F:oxidoreductase activity, acting on the aldehyde or oxo group of donors, NAD or NADP as acceptor"/>
    <property type="evidence" value="ECO:0007669"/>
    <property type="project" value="InterPro"/>
</dbReference>
<feature type="domain" description="Aldehyde dehydrogenase" evidence="5">
    <location>
        <begin position="18"/>
        <end position="487"/>
    </location>
</feature>